<evidence type="ECO:0000313" key="1">
    <source>
        <dbReference type="EMBL" id="KAL0266132.1"/>
    </source>
</evidence>
<name>A0AAW2H8M9_9NEOP</name>
<gene>
    <name evidence="1" type="ORF">PYX00_011848</name>
</gene>
<protein>
    <submittedName>
        <fullName evidence="1">Uncharacterized protein</fullName>
    </submittedName>
</protein>
<organism evidence="1">
    <name type="scientific">Menopon gallinae</name>
    <name type="common">poultry shaft louse</name>
    <dbReference type="NCBI Taxonomy" id="328185"/>
    <lineage>
        <taxon>Eukaryota</taxon>
        <taxon>Metazoa</taxon>
        <taxon>Ecdysozoa</taxon>
        <taxon>Arthropoda</taxon>
        <taxon>Hexapoda</taxon>
        <taxon>Insecta</taxon>
        <taxon>Pterygota</taxon>
        <taxon>Neoptera</taxon>
        <taxon>Paraneoptera</taxon>
        <taxon>Psocodea</taxon>
        <taxon>Troctomorpha</taxon>
        <taxon>Phthiraptera</taxon>
        <taxon>Amblycera</taxon>
        <taxon>Menoponidae</taxon>
        <taxon>Menopon</taxon>
    </lineage>
</organism>
<dbReference type="EMBL" id="JARGDH010000006">
    <property type="protein sequence ID" value="KAL0266132.1"/>
    <property type="molecule type" value="Genomic_DNA"/>
</dbReference>
<sequence length="89" mass="10603">MVPMHHGLDEELLFSRMDRRRQAKDAKVVRLREKLLLQKDIGYTEALERDSLRWLASLLYKSPETFEQRIVLILARRVQSLEEIRDILG</sequence>
<dbReference type="AlphaFoldDB" id="A0AAW2H8M9"/>
<comment type="caution">
    <text evidence="1">The sequence shown here is derived from an EMBL/GenBank/DDBJ whole genome shotgun (WGS) entry which is preliminary data.</text>
</comment>
<accession>A0AAW2H8M9</accession>
<reference evidence="1" key="1">
    <citation type="journal article" date="2024" name="Gigascience">
        <title>Chromosome-level genome of the poultry shaft louse Menopon gallinae provides insight into the host-switching and adaptive evolution of parasitic lice.</title>
        <authorList>
            <person name="Xu Y."/>
            <person name="Ma L."/>
            <person name="Liu S."/>
            <person name="Liang Y."/>
            <person name="Liu Q."/>
            <person name="He Z."/>
            <person name="Tian L."/>
            <person name="Duan Y."/>
            <person name="Cai W."/>
            <person name="Li H."/>
            <person name="Song F."/>
        </authorList>
    </citation>
    <scope>NUCLEOTIDE SEQUENCE</scope>
    <source>
        <strain evidence="1">Cailab_2023a</strain>
    </source>
</reference>
<proteinExistence type="predicted"/>